<evidence type="ECO:0000256" key="1">
    <source>
        <dbReference type="ARBA" id="ARBA00022694"/>
    </source>
</evidence>
<dbReference type="SUPFAM" id="SSF52374">
    <property type="entry name" value="Nucleotidylyl transferase"/>
    <property type="match status" value="1"/>
</dbReference>
<dbReference type="HAMAP" id="MF_01539">
    <property type="entry name" value="TmcAL"/>
    <property type="match status" value="1"/>
</dbReference>
<dbReference type="PANTHER" id="PTHR37825:SF1">
    <property type="entry name" value="TRNA(MET) CYTIDINE ACETATE LIGASE"/>
    <property type="match status" value="1"/>
</dbReference>
<feature type="binding site" evidence="2">
    <location>
        <position position="101"/>
    </location>
    <ligand>
        <name>ATP</name>
        <dbReference type="ChEBI" id="CHEBI:30616"/>
    </ligand>
</feature>
<dbReference type="EMBL" id="CZBV01000001">
    <property type="protein sequence ID" value="CUQ79923.1"/>
    <property type="molecule type" value="Genomic_DNA"/>
</dbReference>
<keyword evidence="2" id="KW-0963">Cytoplasm</keyword>
<dbReference type="RefSeq" id="WP_055285634.1">
    <property type="nucleotide sequence ID" value="NZ_CABIXW010000001.1"/>
</dbReference>
<dbReference type="AlphaFoldDB" id="A0A174YXS8"/>
<dbReference type="Proteomes" id="UP000095780">
    <property type="component" value="Unassembled WGS sequence"/>
</dbReference>
<organism evidence="3 4">
    <name type="scientific">Lachnospira eligens</name>
    <dbReference type="NCBI Taxonomy" id="39485"/>
    <lineage>
        <taxon>Bacteria</taxon>
        <taxon>Bacillati</taxon>
        <taxon>Bacillota</taxon>
        <taxon>Clostridia</taxon>
        <taxon>Lachnospirales</taxon>
        <taxon>Lachnospiraceae</taxon>
        <taxon>Lachnospira</taxon>
    </lineage>
</organism>
<dbReference type="NCBIfam" id="NF010191">
    <property type="entry name" value="PRK13670.1"/>
    <property type="match status" value="1"/>
</dbReference>
<feature type="binding site" evidence="2">
    <location>
        <position position="186"/>
    </location>
    <ligand>
        <name>ATP</name>
        <dbReference type="ChEBI" id="CHEBI:30616"/>
    </ligand>
</feature>
<dbReference type="GO" id="GO:0016879">
    <property type="term" value="F:ligase activity, forming carbon-nitrogen bonds"/>
    <property type="evidence" value="ECO:0007669"/>
    <property type="project" value="UniProtKB-UniRule"/>
</dbReference>
<dbReference type="InterPro" id="IPR008513">
    <property type="entry name" value="tRNA(Met)_cyd_acetate_ligase"/>
</dbReference>
<keyword evidence="1 2" id="KW-0819">tRNA processing</keyword>
<keyword evidence="2" id="KW-0547">Nucleotide-binding</keyword>
<evidence type="ECO:0000313" key="4">
    <source>
        <dbReference type="Proteomes" id="UP000095780"/>
    </source>
</evidence>
<accession>A0A174YXS8</accession>
<dbReference type="Pfam" id="PF05636">
    <property type="entry name" value="HIGH_NTase1"/>
    <property type="match status" value="1"/>
</dbReference>
<dbReference type="InterPro" id="IPR014729">
    <property type="entry name" value="Rossmann-like_a/b/a_fold"/>
</dbReference>
<keyword evidence="2" id="KW-0694">RNA-binding</keyword>
<comment type="function">
    <text evidence="2">Catalyzes the formation of N(4)-acetylcytidine (ac(4)C) at the wobble position of elongator tRNA(Met), using acetate and ATP as substrates. First activates an acetate ion to form acetyladenylate (Ac-AMP) and then transfers the acetyl group to tRNA to form ac(4)C34.</text>
</comment>
<dbReference type="GO" id="GO:0005737">
    <property type="term" value="C:cytoplasm"/>
    <property type="evidence" value="ECO:0007669"/>
    <property type="project" value="UniProtKB-SubCell"/>
</dbReference>
<dbReference type="GO" id="GO:0000049">
    <property type="term" value="F:tRNA binding"/>
    <property type="evidence" value="ECO:0007669"/>
    <property type="project" value="UniProtKB-KW"/>
</dbReference>
<keyword evidence="2" id="KW-0436">Ligase</keyword>
<comment type="similarity">
    <text evidence="2">Belongs to the TmcAL family.</text>
</comment>
<comment type="catalytic activity">
    <reaction evidence="2">
        <text>cytidine(34) in elongator tRNA(Met) + acetate + ATP = N(4)-acetylcytidine(34) in elongator tRNA(Met) + AMP + diphosphate</text>
        <dbReference type="Rhea" id="RHEA:58144"/>
        <dbReference type="Rhea" id="RHEA-COMP:10693"/>
        <dbReference type="Rhea" id="RHEA-COMP:10694"/>
        <dbReference type="ChEBI" id="CHEBI:30089"/>
        <dbReference type="ChEBI" id="CHEBI:30616"/>
        <dbReference type="ChEBI" id="CHEBI:33019"/>
        <dbReference type="ChEBI" id="CHEBI:74900"/>
        <dbReference type="ChEBI" id="CHEBI:82748"/>
        <dbReference type="ChEBI" id="CHEBI:456215"/>
    </reaction>
</comment>
<proteinExistence type="inferred from homology"/>
<feature type="binding site" evidence="2">
    <location>
        <position position="161"/>
    </location>
    <ligand>
        <name>ATP</name>
        <dbReference type="ChEBI" id="CHEBI:30616"/>
    </ligand>
</feature>
<name>A0A174YXS8_9FIRM</name>
<comment type="caution">
    <text evidence="2">Lacks conserved residue(s) required for the propagation of feature annotation.</text>
</comment>
<dbReference type="GO" id="GO:0006400">
    <property type="term" value="P:tRNA modification"/>
    <property type="evidence" value="ECO:0007669"/>
    <property type="project" value="UniProtKB-UniRule"/>
</dbReference>
<evidence type="ECO:0000313" key="3">
    <source>
        <dbReference type="EMBL" id="CUQ79923.1"/>
    </source>
</evidence>
<reference evidence="3 4" key="1">
    <citation type="submission" date="2015-09" db="EMBL/GenBank/DDBJ databases">
        <authorList>
            <consortium name="Pathogen Informatics"/>
        </authorList>
    </citation>
    <scope>NUCLEOTIDE SEQUENCE [LARGE SCALE GENOMIC DNA]</scope>
    <source>
        <strain evidence="3 4">2789STDY5834878</strain>
    </source>
</reference>
<dbReference type="GO" id="GO:0005524">
    <property type="term" value="F:ATP binding"/>
    <property type="evidence" value="ECO:0007669"/>
    <property type="project" value="UniProtKB-KW"/>
</dbReference>
<dbReference type="Gene3D" id="3.40.50.620">
    <property type="entry name" value="HUPs"/>
    <property type="match status" value="1"/>
</dbReference>
<keyword evidence="2" id="KW-0067">ATP-binding</keyword>
<dbReference type="EC" id="6.3.4.-" evidence="2"/>
<protein>
    <recommendedName>
        <fullName evidence="2">tRNA(Met) cytidine acetate ligase</fullName>
        <ecNumber evidence="2">6.3.4.-</ecNumber>
    </recommendedName>
</protein>
<gene>
    <name evidence="2" type="primary">tmcAL</name>
    <name evidence="3" type="ORF">ERS852492_00227</name>
</gene>
<dbReference type="PANTHER" id="PTHR37825">
    <property type="entry name" value="TRNA(MET) CYTIDINE ACETATE LIGASE"/>
    <property type="match status" value="1"/>
</dbReference>
<sequence length="403" mass="45299">MKACGIVAEYNPLHTGHIYQMNKARQISQADCIIVVMSGNFVQRGEPAVIDKYARTSAALKAGADIVVELPVYYALSSAENFAKGAVLTLNTMKSASICFGAETDNADCLAKISRTIISESPEYKAILNRALAEGLSYPAARQTALLEYLPECKDIITGSNNILAIEYIKAILYNNLNMTYYPVLREGAGYNDDTDTAEYASAFGIRKMLMSDEHDRLKTYLTAGMYEEISNSKICPLFLDDFSNIFNHKMLFIKQICNINNTDFADRLAEYEDISPDIANRFAGTFTGSDTITEFAMKVKSKNIVYSRICRCIMHIILEIRKSMSDSYNNIPYIRLLGFNKTGQQYLGSIKKELDVPFITKAADYKKELIFDLACSDIYAQAVYEKYGYVMKNELQQNIIRI</sequence>
<keyword evidence="2" id="KW-0820">tRNA-binding</keyword>
<evidence type="ECO:0000256" key="2">
    <source>
        <dbReference type="HAMAP-Rule" id="MF_01539"/>
    </source>
</evidence>
<feature type="binding site" evidence="2">
    <location>
        <begin position="7"/>
        <end position="20"/>
    </location>
    <ligand>
        <name>ATP</name>
        <dbReference type="ChEBI" id="CHEBI:30616"/>
    </ligand>
</feature>
<comment type="subcellular location">
    <subcellularLocation>
        <location evidence="2">Cytoplasm</location>
    </subcellularLocation>
</comment>